<dbReference type="PANTHER" id="PTHR33885">
    <property type="entry name" value="PHAGE SHOCK PROTEIN C"/>
    <property type="match status" value="1"/>
</dbReference>
<keyword evidence="3 6" id="KW-0812">Transmembrane</keyword>
<dbReference type="EMBL" id="CP014209">
    <property type="protein sequence ID" value="ANC31887.1"/>
    <property type="molecule type" value="Genomic_DNA"/>
</dbReference>
<comment type="subcellular location">
    <subcellularLocation>
        <location evidence="1">Cell membrane</location>
        <topology evidence="1">Single-pass membrane protein</topology>
    </subcellularLocation>
</comment>
<dbReference type="GO" id="GO:0003677">
    <property type="term" value="F:DNA binding"/>
    <property type="evidence" value="ECO:0007669"/>
    <property type="project" value="UniProtKB-KW"/>
</dbReference>
<proteinExistence type="predicted"/>
<gene>
    <name evidence="8" type="ORF">I598_2347</name>
</gene>
<dbReference type="GO" id="GO:0005886">
    <property type="term" value="C:plasma membrane"/>
    <property type="evidence" value="ECO:0007669"/>
    <property type="project" value="UniProtKB-SubCell"/>
</dbReference>
<dbReference type="STRING" id="1300344.I598_2347"/>
<reference evidence="8 9" key="1">
    <citation type="submission" date="2016-01" db="EMBL/GenBank/DDBJ databases">
        <title>Complete genome sequence of a soil Actinobacterium, Isoptericola dokdonensis DS-3.</title>
        <authorList>
            <person name="Kwon S.-K."/>
            <person name="Kim J.F."/>
        </authorList>
    </citation>
    <scope>NUCLEOTIDE SEQUENCE [LARGE SCALE GENOMIC DNA]</scope>
    <source>
        <strain evidence="8 9">DS-3</strain>
    </source>
</reference>
<dbReference type="AlphaFoldDB" id="A0A161IES9"/>
<name>A0A161IES9_9MICO</name>
<dbReference type="RefSeq" id="WP_068203099.1">
    <property type="nucleotide sequence ID" value="NZ_CP014209.1"/>
</dbReference>
<evidence type="ECO:0000313" key="8">
    <source>
        <dbReference type="EMBL" id="ANC31887.1"/>
    </source>
</evidence>
<evidence type="ECO:0000256" key="1">
    <source>
        <dbReference type="ARBA" id="ARBA00004162"/>
    </source>
</evidence>
<accession>A0A161IES9</accession>
<evidence type="ECO:0000256" key="5">
    <source>
        <dbReference type="ARBA" id="ARBA00023136"/>
    </source>
</evidence>
<evidence type="ECO:0000256" key="2">
    <source>
        <dbReference type="ARBA" id="ARBA00022475"/>
    </source>
</evidence>
<evidence type="ECO:0000259" key="7">
    <source>
        <dbReference type="Pfam" id="PF04024"/>
    </source>
</evidence>
<keyword evidence="4 6" id="KW-1133">Transmembrane helix</keyword>
<evidence type="ECO:0000313" key="9">
    <source>
        <dbReference type="Proteomes" id="UP000076794"/>
    </source>
</evidence>
<feature type="transmembrane region" description="Helical" evidence="6">
    <location>
        <begin position="40"/>
        <end position="63"/>
    </location>
</feature>
<keyword evidence="9" id="KW-1185">Reference proteome</keyword>
<keyword evidence="5 6" id="KW-0472">Membrane</keyword>
<dbReference type="Proteomes" id="UP000076794">
    <property type="component" value="Chromosome"/>
</dbReference>
<dbReference type="PANTHER" id="PTHR33885:SF3">
    <property type="entry name" value="PHAGE SHOCK PROTEIN C"/>
    <property type="match status" value="1"/>
</dbReference>
<dbReference type="OrthoDB" id="7359894at2"/>
<dbReference type="KEGG" id="ido:I598_2347"/>
<dbReference type="InterPro" id="IPR052027">
    <property type="entry name" value="PspC"/>
</dbReference>
<dbReference type="PATRIC" id="fig|1300344.3.peg.2356"/>
<evidence type="ECO:0000256" key="4">
    <source>
        <dbReference type="ARBA" id="ARBA00022989"/>
    </source>
</evidence>
<feature type="domain" description="Phage shock protein PspC N-terminal" evidence="7">
    <location>
        <begin position="9"/>
        <end position="65"/>
    </location>
</feature>
<dbReference type="InterPro" id="IPR007168">
    <property type="entry name" value="Phageshock_PspC_N"/>
</dbReference>
<keyword evidence="2" id="KW-1003">Cell membrane</keyword>
<protein>
    <submittedName>
        <fullName evidence="8">DNA-binding transcriptional activator PspC</fullName>
    </submittedName>
</protein>
<evidence type="ECO:0000256" key="6">
    <source>
        <dbReference type="SAM" id="Phobius"/>
    </source>
</evidence>
<dbReference type="Pfam" id="PF04024">
    <property type="entry name" value="PspC"/>
    <property type="match status" value="1"/>
</dbReference>
<evidence type="ECO:0000256" key="3">
    <source>
        <dbReference type="ARBA" id="ARBA00022692"/>
    </source>
</evidence>
<organism evidence="8 9">
    <name type="scientific">Isoptericola dokdonensis DS-3</name>
    <dbReference type="NCBI Taxonomy" id="1300344"/>
    <lineage>
        <taxon>Bacteria</taxon>
        <taxon>Bacillati</taxon>
        <taxon>Actinomycetota</taxon>
        <taxon>Actinomycetes</taxon>
        <taxon>Micrococcales</taxon>
        <taxon>Promicromonosporaceae</taxon>
        <taxon>Isoptericola</taxon>
    </lineage>
</organism>
<keyword evidence="8" id="KW-0238">DNA-binding</keyword>
<sequence>MSSNPQQPRKFYRPTQGRVLGGVCAGIADYFGWSRTTVRVLAALSVLIPGPQVLAYIVCWILVPDQRKAFA</sequence>